<protein>
    <submittedName>
        <fullName evidence="1">Uncharacterized protein</fullName>
    </submittedName>
</protein>
<name>A0A2W1BH70_HELAM</name>
<dbReference type="AlphaFoldDB" id="A0A2W1BH70"/>
<gene>
    <name evidence="1" type="primary">HaOG214256</name>
    <name evidence="1" type="ORF">B5X24_HaOG214256</name>
</gene>
<keyword evidence="2" id="KW-1185">Reference proteome</keyword>
<dbReference type="EMBL" id="KZ150396">
    <property type="protein sequence ID" value="PZC71033.1"/>
    <property type="molecule type" value="Genomic_DNA"/>
</dbReference>
<evidence type="ECO:0000313" key="1">
    <source>
        <dbReference type="EMBL" id="PZC71033.1"/>
    </source>
</evidence>
<dbReference type="Proteomes" id="UP000249218">
    <property type="component" value="Unassembled WGS sequence"/>
</dbReference>
<reference evidence="1 2" key="1">
    <citation type="journal article" date="2017" name="BMC Biol.">
        <title>Genomic innovations, transcriptional plasticity and gene loss underlying the evolution and divergence of two highly polyphagous and invasive Helicoverpa pest species.</title>
        <authorList>
            <person name="Pearce S.L."/>
            <person name="Clarke D.F."/>
            <person name="East P.D."/>
            <person name="Elfekih S."/>
            <person name="Gordon K.H."/>
            <person name="Jermiin L.S."/>
            <person name="McGaughran A."/>
            <person name="Oakeshott J.G."/>
            <person name="Papanikolaou A."/>
            <person name="Perera O.P."/>
            <person name="Rane R.V."/>
            <person name="Richards S."/>
            <person name="Tay W.T."/>
            <person name="Walsh T.K."/>
            <person name="Anderson A."/>
            <person name="Anderson C.J."/>
            <person name="Asgari S."/>
            <person name="Board P.G."/>
            <person name="Bretschneider A."/>
            <person name="Campbell P.M."/>
            <person name="Chertemps T."/>
            <person name="Christeller J.T."/>
            <person name="Coppin C.W."/>
            <person name="Downes S.J."/>
            <person name="Duan G."/>
            <person name="Farnsworth C.A."/>
            <person name="Good R.T."/>
            <person name="Han L.B."/>
            <person name="Han Y.C."/>
            <person name="Hatje K."/>
            <person name="Horne I."/>
            <person name="Huang Y.P."/>
            <person name="Hughes D.S."/>
            <person name="Jacquin-Joly E."/>
            <person name="James W."/>
            <person name="Jhangiani S."/>
            <person name="Kollmar M."/>
            <person name="Kuwar S.S."/>
            <person name="Li S."/>
            <person name="Liu N.Y."/>
            <person name="Maibeche M.T."/>
            <person name="Miller J.R."/>
            <person name="Montagne N."/>
            <person name="Perry T."/>
            <person name="Qu J."/>
            <person name="Song S.V."/>
            <person name="Sutton G.G."/>
            <person name="Vogel H."/>
            <person name="Walenz B.P."/>
            <person name="Xu W."/>
            <person name="Zhang H.J."/>
            <person name="Zou Z."/>
            <person name="Batterham P."/>
            <person name="Edwards O.R."/>
            <person name="Feyereisen R."/>
            <person name="Gibbs R.A."/>
            <person name="Heckel D.G."/>
            <person name="McGrath A."/>
            <person name="Robin C."/>
            <person name="Scherer S.E."/>
            <person name="Worley K.C."/>
            <person name="Wu Y.D."/>
        </authorList>
    </citation>
    <scope>NUCLEOTIDE SEQUENCE [LARGE SCALE GENOMIC DNA]</scope>
    <source>
        <strain evidence="1">Harm_GR_Male_#8</strain>
        <tissue evidence="1">Whole organism</tissue>
    </source>
</reference>
<organism evidence="1 2">
    <name type="scientific">Helicoverpa armigera</name>
    <name type="common">Cotton bollworm</name>
    <name type="synonym">Heliothis armigera</name>
    <dbReference type="NCBI Taxonomy" id="29058"/>
    <lineage>
        <taxon>Eukaryota</taxon>
        <taxon>Metazoa</taxon>
        <taxon>Ecdysozoa</taxon>
        <taxon>Arthropoda</taxon>
        <taxon>Hexapoda</taxon>
        <taxon>Insecta</taxon>
        <taxon>Pterygota</taxon>
        <taxon>Neoptera</taxon>
        <taxon>Endopterygota</taxon>
        <taxon>Lepidoptera</taxon>
        <taxon>Glossata</taxon>
        <taxon>Ditrysia</taxon>
        <taxon>Noctuoidea</taxon>
        <taxon>Noctuidae</taxon>
        <taxon>Heliothinae</taxon>
        <taxon>Helicoverpa</taxon>
    </lineage>
</organism>
<sequence length="85" mass="9979">MLVKLAFPTFASDYPDVDMLRCKEVNNFATECILPRRPKRSLAPLPEDKECSNTELKKTCKMVHRRRKHRKQCLNLPALPEYDEC</sequence>
<proteinExistence type="predicted"/>
<evidence type="ECO:0000313" key="2">
    <source>
        <dbReference type="Proteomes" id="UP000249218"/>
    </source>
</evidence>
<accession>A0A2W1BH70</accession>